<sequence>MTPAHHSVLLMLRQLGRRYTSGPLPEWDTFAASTRLLAFNPREVIPSTERDVFIVVRGLVKIVNADPEVVEPYVEEFIEAPGVMAPRARPSWASSTGAPLSFTRARSRAWGISPTDLVAIERSHLLRADYRVLEGLAARHPQWGQVHAAFLWTGIESVYSAARTIRLKDAEQRYRDLLKHRSSLAARVSQRDLASYLNVTESALSRIARRVREAPTPPAAPARSARATRPPSPGEPASGVRRSADPNGSAAAPGGTRPAPTERPAVPKGPEPGGSAAGPIERSSTSDERPAASSGQPRSTGRVPTTRRSAAPTGRPTTIGRPAPEGPTSGDAAAT</sequence>
<dbReference type="OrthoDB" id="9798104at2"/>
<comment type="caution">
    <text evidence="2">The sequence shown here is derived from an EMBL/GenBank/DDBJ whole genome shotgun (WGS) entry which is preliminary data.</text>
</comment>
<dbReference type="RefSeq" id="WP_148059500.1">
    <property type="nucleotide sequence ID" value="NZ_RKHQ01000001.1"/>
</dbReference>
<dbReference type="AlphaFoldDB" id="A0A3N2D746"/>
<gene>
    <name evidence="2" type="ORF">EDD28_0130</name>
</gene>
<keyword evidence="3" id="KW-1185">Reference proteome</keyword>
<dbReference type="Proteomes" id="UP000275356">
    <property type="component" value="Unassembled WGS sequence"/>
</dbReference>
<proteinExistence type="predicted"/>
<evidence type="ECO:0000313" key="2">
    <source>
        <dbReference type="EMBL" id="ROR95572.1"/>
    </source>
</evidence>
<dbReference type="InterPro" id="IPR014710">
    <property type="entry name" value="RmlC-like_jellyroll"/>
</dbReference>
<dbReference type="EMBL" id="RKHQ01000001">
    <property type="protein sequence ID" value="ROR95572.1"/>
    <property type="molecule type" value="Genomic_DNA"/>
</dbReference>
<name>A0A3N2D746_9MICO</name>
<evidence type="ECO:0000313" key="3">
    <source>
        <dbReference type="Proteomes" id="UP000275356"/>
    </source>
</evidence>
<dbReference type="Gene3D" id="2.60.120.10">
    <property type="entry name" value="Jelly Rolls"/>
    <property type="match status" value="1"/>
</dbReference>
<accession>A0A3N2D746</accession>
<organism evidence="2 3">
    <name type="scientific">Salana multivorans</name>
    <dbReference type="NCBI Taxonomy" id="120377"/>
    <lineage>
        <taxon>Bacteria</taxon>
        <taxon>Bacillati</taxon>
        <taxon>Actinomycetota</taxon>
        <taxon>Actinomycetes</taxon>
        <taxon>Micrococcales</taxon>
        <taxon>Beutenbergiaceae</taxon>
        <taxon>Salana</taxon>
    </lineage>
</organism>
<feature type="compositionally biased region" description="Polar residues" evidence="1">
    <location>
        <begin position="293"/>
        <end position="308"/>
    </location>
</feature>
<feature type="compositionally biased region" description="Low complexity" evidence="1">
    <location>
        <begin position="250"/>
        <end position="259"/>
    </location>
</feature>
<reference evidence="2 3" key="1">
    <citation type="submission" date="2018-11" db="EMBL/GenBank/DDBJ databases">
        <title>Sequencing the genomes of 1000 actinobacteria strains.</title>
        <authorList>
            <person name="Klenk H.-P."/>
        </authorList>
    </citation>
    <scope>NUCLEOTIDE SEQUENCE [LARGE SCALE GENOMIC DNA]</scope>
    <source>
        <strain evidence="2 3">DSM 13521</strain>
    </source>
</reference>
<feature type="region of interest" description="Disordered" evidence="1">
    <location>
        <begin position="208"/>
        <end position="335"/>
    </location>
</feature>
<protein>
    <submittedName>
        <fullName evidence="2">CRP-like cAMP-binding protein</fullName>
    </submittedName>
</protein>
<evidence type="ECO:0000256" key="1">
    <source>
        <dbReference type="SAM" id="MobiDB-lite"/>
    </source>
</evidence>